<name>A0A146GDM3_TERSA</name>
<comment type="caution">
    <text evidence="3">The sequence shown here is derived from an EMBL/GenBank/DDBJ whole genome shotgun (WGS) entry which is preliminary data.</text>
</comment>
<sequence>MASFNSTLTMKIFLPLLAAVVWAGSLGTGSAAVIADFTDGNTTSAVDGYAGKAGGGWTGAWNNPTSNITYAATVTNTSPLKTGSGNYLSITASSPGSVSNSQASVNRQYSSGISLTQQVKFEFLFRADVISSQTRYTIFDAPTSQPATGANMTWEVALNGSTWYLYSGNGAGGGSEISTGLTATAGTTYAFSILADPTAKTFTVSIANTSGTVLYTSSTTTFRSSAASLGGYLTFSTVDSDPSSPTSLASSIDGISITQVPEPGMVTLLGLGGAAILLMRRRK</sequence>
<dbReference type="InParanoid" id="A0A146GDM3"/>
<dbReference type="Pfam" id="PF07589">
    <property type="entry name" value="PEP-CTERM"/>
    <property type="match status" value="1"/>
</dbReference>
<dbReference type="InterPro" id="IPR013424">
    <property type="entry name" value="Ice-binding_C"/>
</dbReference>
<evidence type="ECO:0000313" key="4">
    <source>
        <dbReference type="Proteomes" id="UP000076023"/>
    </source>
</evidence>
<organism evidence="3 4">
    <name type="scientific">Terrimicrobium sacchariphilum</name>
    <dbReference type="NCBI Taxonomy" id="690879"/>
    <lineage>
        <taxon>Bacteria</taxon>
        <taxon>Pseudomonadati</taxon>
        <taxon>Verrucomicrobiota</taxon>
        <taxon>Terrimicrobiia</taxon>
        <taxon>Terrimicrobiales</taxon>
        <taxon>Terrimicrobiaceae</taxon>
        <taxon>Terrimicrobium</taxon>
    </lineage>
</organism>
<protein>
    <submittedName>
        <fullName evidence="3">PEP-CTERM protein-sorting domain-containing protein</fullName>
    </submittedName>
</protein>
<reference evidence="4" key="1">
    <citation type="journal article" date="2017" name="Genome Announc.">
        <title>Draft Genome Sequence of Terrimicrobium sacchariphilum NM-5T, a Facultative Anaerobic Soil Bacterium of the Class Spartobacteria.</title>
        <authorList>
            <person name="Qiu Y.L."/>
            <person name="Tourlousse D.M."/>
            <person name="Matsuura N."/>
            <person name="Ohashi A."/>
            <person name="Sekiguchi Y."/>
        </authorList>
    </citation>
    <scope>NUCLEOTIDE SEQUENCE [LARGE SCALE GENOMIC DNA]</scope>
    <source>
        <strain evidence="4">NM-5</strain>
    </source>
</reference>
<keyword evidence="1" id="KW-0732">Signal</keyword>
<evidence type="ECO:0000259" key="2">
    <source>
        <dbReference type="Pfam" id="PF07589"/>
    </source>
</evidence>
<feature type="chain" id="PRO_5007524790" evidence="1">
    <location>
        <begin position="24"/>
        <end position="283"/>
    </location>
</feature>
<dbReference type="AlphaFoldDB" id="A0A146GDM3"/>
<dbReference type="STRING" id="690879.TSACC_23037"/>
<accession>A0A146GDM3</accession>
<evidence type="ECO:0000256" key="1">
    <source>
        <dbReference type="SAM" id="SignalP"/>
    </source>
</evidence>
<dbReference type="Proteomes" id="UP000076023">
    <property type="component" value="Unassembled WGS sequence"/>
</dbReference>
<dbReference type="EMBL" id="BDCO01000002">
    <property type="protein sequence ID" value="GAT34606.1"/>
    <property type="molecule type" value="Genomic_DNA"/>
</dbReference>
<evidence type="ECO:0000313" key="3">
    <source>
        <dbReference type="EMBL" id="GAT34606.1"/>
    </source>
</evidence>
<feature type="signal peptide" evidence="1">
    <location>
        <begin position="1"/>
        <end position="23"/>
    </location>
</feature>
<keyword evidence="4" id="KW-1185">Reference proteome</keyword>
<dbReference type="NCBIfam" id="TIGR02595">
    <property type="entry name" value="PEP_CTERM"/>
    <property type="match status" value="1"/>
</dbReference>
<gene>
    <name evidence="3" type="ORF">TSACC_23037</name>
</gene>
<feature type="domain" description="Ice-binding protein C-terminal" evidence="2">
    <location>
        <begin position="259"/>
        <end position="282"/>
    </location>
</feature>
<proteinExistence type="predicted"/>